<dbReference type="PANTHER" id="PTHR43048:SF3">
    <property type="entry name" value="METHYLMALONYL-COA EPIMERASE, MITOCHONDRIAL"/>
    <property type="match status" value="1"/>
</dbReference>
<keyword evidence="4" id="KW-1185">Reference proteome</keyword>
<evidence type="ECO:0000313" key="4">
    <source>
        <dbReference type="Proteomes" id="UP000681425"/>
    </source>
</evidence>
<feature type="domain" description="VOC" evidence="2">
    <location>
        <begin position="138"/>
        <end position="250"/>
    </location>
</feature>
<dbReference type="GO" id="GO:0046872">
    <property type="term" value="F:metal ion binding"/>
    <property type="evidence" value="ECO:0007669"/>
    <property type="project" value="UniProtKB-KW"/>
</dbReference>
<dbReference type="RefSeq" id="WP_212608415.1">
    <property type="nucleotide sequence ID" value="NZ_CP073910.1"/>
</dbReference>
<accession>A0A975Q0H5</accession>
<dbReference type="EMBL" id="CP073910">
    <property type="protein sequence ID" value="QUT04631.1"/>
    <property type="molecule type" value="Genomic_DNA"/>
</dbReference>
<keyword evidence="1" id="KW-0479">Metal-binding</keyword>
<dbReference type="PANTHER" id="PTHR43048">
    <property type="entry name" value="METHYLMALONYL-COA EPIMERASE"/>
    <property type="match status" value="1"/>
</dbReference>
<feature type="domain" description="VOC" evidence="2">
    <location>
        <begin position="7"/>
        <end position="120"/>
    </location>
</feature>
<dbReference type="GO" id="GO:0046491">
    <property type="term" value="P:L-methylmalonyl-CoA metabolic process"/>
    <property type="evidence" value="ECO:0007669"/>
    <property type="project" value="TreeGrafter"/>
</dbReference>
<dbReference type="SUPFAM" id="SSF54593">
    <property type="entry name" value="Glyoxalase/Bleomycin resistance protein/Dihydroxybiphenyl dioxygenase"/>
    <property type="match status" value="1"/>
</dbReference>
<dbReference type="PROSITE" id="PS51819">
    <property type="entry name" value="VOC"/>
    <property type="match status" value="2"/>
</dbReference>
<organism evidence="3 4">
    <name type="scientific">Sphingobium phenoxybenzoativorans</name>
    <dbReference type="NCBI Taxonomy" id="1592790"/>
    <lineage>
        <taxon>Bacteria</taxon>
        <taxon>Pseudomonadati</taxon>
        <taxon>Pseudomonadota</taxon>
        <taxon>Alphaproteobacteria</taxon>
        <taxon>Sphingomonadales</taxon>
        <taxon>Sphingomonadaceae</taxon>
        <taxon>Sphingobium</taxon>
    </lineage>
</organism>
<dbReference type="InterPro" id="IPR029068">
    <property type="entry name" value="Glyas_Bleomycin-R_OHBP_Dase"/>
</dbReference>
<sequence length="300" mass="33439">MGADLHDIRYVRIGCDDLDTSVRFATDILGLELMERDGNRAYLRGDDRDHNICYTQGRESGQVTGWEVASLDALDEAAKAFEASGVTVRAGTSEERELRRVRGLIVVSDPTGNIIELVARPDACGRRYFPTRDAGILNFSHVGLHTRNPSADEAFWVRNLGGKVSDWIGDAALIRINDVHHNVALFPSTRAGIQHVNFQVESIDDIMRSFYHLQKNNVRIVFGPGRHPTSGARFLYFQGPDDIVYEYSTGVRLITAEDEKTYVPRQFPKAESSFCMWGSVPDIPEFRVPQPNGSAVARAA</sequence>
<proteinExistence type="predicted"/>
<dbReference type="Pfam" id="PF00903">
    <property type="entry name" value="Glyoxalase"/>
    <property type="match status" value="2"/>
</dbReference>
<dbReference type="InterPro" id="IPR037523">
    <property type="entry name" value="VOC_core"/>
</dbReference>
<dbReference type="InterPro" id="IPR004360">
    <property type="entry name" value="Glyas_Fos-R_dOase_dom"/>
</dbReference>
<evidence type="ECO:0000313" key="3">
    <source>
        <dbReference type="EMBL" id="QUT04631.1"/>
    </source>
</evidence>
<dbReference type="AlphaFoldDB" id="A0A975Q0H5"/>
<reference evidence="3" key="1">
    <citation type="submission" date="2021-04" db="EMBL/GenBank/DDBJ databases">
        <title>Isolation of p-tert-butylphenol degrading bacteria Sphingobium phenoxybenzoativorans Tas13 from active sludge.</title>
        <authorList>
            <person name="Li Y."/>
        </authorList>
    </citation>
    <scope>NUCLEOTIDE SEQUENCE</scope>
    <source>
        <strain evidence="3">Tas13</strain>
    </source>
</reference>
<dbReference type="Proteomes" id="UP000681425">
    <property type="component" value="Chromosome"/>
</dbReference>
<dbReference type="GO" id="GO:0004493">
    <property type="term" value="F:methylmalonyl-CoA epimerase activity"/>
    <property type="evidence" value="ECO:0007669"/>
    <property type="project" value="TreeGrafter"/>
</dbReference>
<dbReference type="KEGG" id="spph:KFK14_16500"/>
<evidence type="ECO:0000256" key="1">
    <source>
        <dbReference type="ARBA" id="ARBA00022723"/>
    </source>
</evidence>
<dbReference type="CDD" id="cd08361">
    <property type="entry name" value="PpCmtC_N"/>
    <property type="match status" value="1"/>
</dbReference>
<dbReference type="Gene3D" id="3.10.180.10">
    <property type="entry name" value="2,3-Dihydroxybiphenyl 1,2-Dioxygenase, domain 1"/>
    <property type="match status" value="2"/>
</dbReference>
<evidence type="ECO:0000259" key="2">
    <source>
        <dbReference type="PROSITE" id="PS51819"/>
    </source>
</evidence>
<protein>
    <submittedName>
        <fullName evidence="3">VOC family protein</fullName>
    </submittedName>
</protein>
<name>A0A975Q0H5_9SPHN</name>
<gene>
    <name evidence="3" type="ORF">KFK14_16500</name>
</gene>
<dbReference type="InterPro" id="IPR051785">
    <property type="entry name" value="MMCE/EMCE_epimerase"/>
</dbReference>